<proteinExistence type="predicted"/>
<dbReference type="AlphaFoldDB" id="A0A4U6UH35"/>
<sequence length="42" mass="4787">MVYQNPMLAFLSDRTLSNIQNSGCLEPSVLLKITTRSKFLKQ</sequence>
<accession>A0A4U6UH35</accession>
<name>A0A4U6UH35_SETVI</name>
<evidence type="ECO:0000313" key="2">
    <source>
        <dbReference type="Proteomes" id="UP000298652"/>
    </source>
</evidence>
<dbReference type="Gramene" id="TKW14004">
    <property type="protein sequence ID" value="TKW14004"/>
    <property type="gene ID" value="SEVIR_5G138450v2"/>
</dbReference>
<protein>
    <submittedName>
        <fullName evidence="1">Uncharacterized protein</fullName>
    </submittedName>
</protein>
<organism evidence="1 2">
    <name type="scientific">Setaria viridis</name>
    <name type="common">Green bristlegrass</name>
    <name type="synonym">Setaria italica subsp. viridis</name>
    <dbReference type="NCBI Taxonomy" id="4556"/>
    <lineage>
        <taxon>Eukaryota</taxon>
        <taxon>Viridiplantae</taxon>
        <taxon>Streptophyta</taxon>
        <taxon>Embryophyta</taxon>
        <taxon>Tracheophyta</taxon>
        <taxon>Spermatophyta</taxon>
        <taxon>Magnoliopsida</taxon>
        <taxon>Liliopsida</taxon>
        <taxon>Poales</taxon>
        <taxon>Poaceae</taxon>
        <taxon>PACMAD clade</taxon>
        <taxon>Panicoideae</taxon>
        <taxon>Panicodae</taxon>
        <taxon>Paniceae</taxon>
        <taxon>Cenchrinae</taxon>
        <taxon>Setaria</taxon>
    </lineage>
</organism>
<dbReference type="Proteomes" id="UP000298652">
    <property type="component" value="Chromosome 5"/>
</dbReference>
<dbReference type="EMBL" id="CM016556">
    <property type="protein sequence ID" value="TKW14004.1"/>
    <property type="molecule type" value="Genomic_DNA"/>
</dbReference>
<evidence type="ECO:0000313" key="1">
    <source>
        <dbReference type="EMBL" id="TKW14004.1"/>
    </source>
</evidence>
<gene>
    <name evidence="1" type="ORF">SEVIR_5G138450v2</name>
</gene>
<reference evidence="1" key="1">
    <citation type="submission" date="2019-03" db="EMBL/GenBank/DDBJ databases">
        <title>WGS assembly of Setaria viridis.</title>
        <authorList>
            <person name="Huang P."/>
            <person name="Jenkins J."/>
            <person name="Grimwood J."/>
            <person name="Barry K."/>
            <person name="Healey A."/>
            <person name="Mamidi S."/>
            <person name="Sreedasyam A."/>
            <person name="Shu S."/>
            <person name="Feldman M."/>
            <person name="Wu J."/>
            <person name="Yu Y."/>
            <person name="Chen C."/>
            <person name="Johnson J."/>
            <person name="Rokhsar D."/>
            <person name="Baxter I."/>
            <person name="Schmutz J."/>
            <person name="Brutnell T."/>
            <person name="Kellogg E."/>
        </authorList>
    </citation>
    <scope>NUCLEOTIDE SEQUENCE [LARGE SCALE GENOMIC DNA]</scope>
</reference>
<keyword evidence="2" id="KW-1185">Reference proteome</keyword>